<feature type="region of interest" description="Disordered" evidence="1">
    <location>
        <begin position="1"/>
        <end position="26"/>
    </location>
</feature>
<feature type="transmembrane region" description="Helical" evidence="2">
    <location>
        <begin position="138"/>
        <end position="159"/>
    </location>
</feature>
<proteinExistence type="predicted"/>
<accession>A0ABZ1GQS7</accession>
<feature type="region of interest" description="Disordered" evidence="1">
    <location>
        <begin position="562"/>
        <end position="583"/>
    </location>
</feature>
<feature type="transmembrane region" description="Helical" evidence="2">
    <location>
        <begin position="201"/>
        <end position="218"/>
    </location>
</feature>
<keyword evidence="2" id="KW-1133">Transmembrane helix</keyword>
<evidence type="ECO:0000313" key="4">
    <source>
        <dbReference type="Proteomes" id="UP001335325"/>
    </source>
</evidence>
<organism evidence="3 4">
    <name type="scientific">Streptomyces hirsutus</name>
    <dbReference type="NCBI Taxonomy" id="35620"/>
    <lineage>
        <taxon>Bacteria</taxon>
        <taxon>Bacillati</taxon>
        <taxon>Actinomycetota</taxon>
        <taxon>Actinomycetes</taxon>
        <taxon>Kitasatosporales</taxon>
        <taxon>Streptomycetaceae</taxon>
        <taxon>Streptomyces</taxon>
    </lineage>
</organism>
<evidence type="ECO:0000313" key="3">
    <source>
        <dbReference type="EMBL" id="WSD08475.1"/>
    </source>
</evidence>
<evidence type="ECO:0000256" key="1">
    <source>
        <dbReference type="SAM" id="MobiDB-lite"/>
    </source>
</evidence>
<keyword evidence="4" id="KW-1185">Reference proteome</keyword>
<gene>
    <name evidence="3" type="ORF">OIE73_23930</name>
</gene>
<feature type="compositionally biased region" description="Gly residues" evidence="1">
    <location>
        <begin position="569"/>
        <end position="583"/>
    </location>
</feature>
<name>A0ABZ1GQS7_9ACTN</name>
<evidence type="ECO:0000256" key="2">
    <source>
        <dbReference type="SAM" id="Phobius"/>
    </source>
</evidence>
<dbReference type="Proteomes" id="UP001335325">
    <property type="component" value="Chromosome"/>
</dbReference>
<keyword evidence="2" id="KW-0472">Membrane</keyword>
<dbReference type="RefSeq" id="WP_326754363.1">
    <property type="nucleotide sequence ID" value="NZ_CP109134.1"/>
</dbReference>
<keyword evidence="2" id="KW-0812">Transmembrane</keyword>
<protein>
    <submittedName>
        <fullName evidence="3">Uncharacterized protein</fullName>
    </submittedName>
</protein>
<dbReference type="EMBL" id="CP109134">
    <property type="protein sequence ID" value="WSD08475.1"/>
    <property type="molecule type" value="Genomic_DNA"/>
</dbReference>
<dbReference type="GeneID" id="91545686"/>
<sequence>MSTVHVPQQPHHPDGPAPPEVASVPPHASEATRLLCGGVYVDTDYRDRVIDELYLHEQRIVAPSLGFDAARVLAHALRARRQELLWAAGVIGLWTVGVPVTGGLLTGLLLSSLLLGLVPWVRGDAQEPPPYRMLAASVLRWTGVALFALYTANVVAMAFGSGSGGSGSSSGVYGSSDPYGTGGSGGAGDLDLPFMGAAEPWQAWLAIGVVALIAWCVAAQRDGLARAFGAELSPQCFPDVANDPAESREGERFARLTGRIRREQHAPLIMYDEERPFCGAGAAHDTWALAVELRPDKERDNRRPLGNRVILDRIRPLIEQLREPAEHAGTPVRDRLRELEIDECVFLPVEGLTERDQAPYTPEAFERHLLRAVEEGGEKRRHFLRIRVGAWGEELGVTVYVRVHTQGRMLMLEIAPHVMPPVRREFKRADHVAHGVRTGPALSRVAAAASLMPGSLGRALVSVFRDVVLAWRLLTGGHRSELPEGPALSVRELAATDAKSTFQEMDVARYLRSIQDRVGHGVRLALAEAGYETGEFVQKIVNISNGAVSINRVEGSTFAIGENSSAINGGPGPQRGASGDDGT</sequence>
<feature type="transmembrane region" description="Helical" evidence="2">
    <location>
        <begin position="84"/>
        <end position="117"/>
    </location>
</feature>
<reference evidence="3 4" key="1">
    <citation type="submission" date="2022-10" db="EMBL/GenBank/DDBJ databases">
        <title>The complete genomes of actinobacterial strains from the NBC collection.</title>
        <authorList>
            <person name="Joergensen T.S."/>
            <person name="Alvarez Arevalo M."/>
            <person name="Sterndorff E.B."/>
            <person name="Faurdal D."/>
            <person name="Vuksanovic O."/>
            <person name="Mourched A.-S."/>
            <person name="Charusanti P."/>
            <person name="Shaw S."/>
            <person name="Blin K."/>
            <person name="Weber T."/>
        </authorList>
    </citation>
    <scope>NUCLEOTIDE SEQUENCE [LARGE SCALE GENOMIC DNA]</scope>
    <source>
        <strain evidence="3 4">NBC 01753</strain>
    </source>
</reference>